<evidence type="ECO:0000313" key="12">
    <source>
        <dbReference type="Proteomes" id="UP001154282"/>
    </source>
</evidence>
<name>A0AAV0GPN1_9ROSI</name>
<dbReference type="FunFam" id="1.10.110.10:FF:000001">
    <property type="entry name" value="Bifunctional inhibitor/lipid-transfer protein/seed storage 2S albumin superfamily protein"/>
    <property type="match status" value="1"/>
</dbReference>
<keyword evidence="4" id="KW-0472">Membrane</keyword>
<evidence type="ECO:0000256" key="3">
    <source>
        <dbReference type="ARBA" id="ARBA00022475"/>
    </source>
</evidence>
<evidence type="ECO:0000256" key="9">
    <source>
        <dbReference type="SAM" id="MobiDB-lite"/>
    </source>
</evidence>
<evidence type="ECO:0000256" key="6">
    <source>
        <dbReference type="ARBA" id="ARBA00023157"/>
    </source>
</evidence>
<dbReference type="GO" id="GO:0005886">
    <property type="term" value="C:plasma membrane"/>
    <property type="evidence" value="ECO:0007669"/>
    <property type="project" value="UniProtKB-SubCell"/>
</dbReference>
<comment type="subcellular location">
    <subcellularLocation>
        <location evidence="1">Cell membrane</location>
        <topology evidence="1">Lipid-anchor</topology>
        <topology evidence="1">GPI-anchor</topology>
    </subcellularLocation>
</comment>
<dbReference type="Gene3D" id="1.10.110.10">
    <property type="entry name" value="Plant lipid-transfer and hydrophobic proteins"/>
    <property type="match status" value="1"/>
</dbReference>
<evidence type="ECO:0000256" key="1">
    <source>
        <dbReference type="ARBA" id="ARBA00004609"/>
    </source>
</evidence>
<dbReference type="PANTHER" id="PTHR33044">
    <property type="entry name" value="BIFUNCTIONAL INHIBITOR/LIPID-TRANSFER PROTEIN/SEED STORAGE 2S ALBUMIN SUPERFAMILY PROTEIN-RELATED"/>
    <property type="match status" value="1"/>
</dbReference>
<dbReference type="CDD" id="cd00010">
    <property type="entry name" value="AAI_LTSS"/>
    <property type="match status" value="1"/>
</dbReference>
<evidence type="ECO:0000256" key="7">
    <source>
        <dbReference type="ARBA" id="ARBA00023180"/>
    </source>
</evidence>
<dbReference type="InterPro" id="IPR043325">
    <property type="entry name" value="LTSS"/>
</dbReference>
<keyword evidence="6" id="KW-1015">Disulfide bond</keyword>
<dbReference type="InterPro" id="IPR036312">
    <property type="entry name" value="Bifun_inhib/LTP/seed_sf"/>
</dbReference>
<keyword evidence="8" id="KW-0449">Lipoprotein</keyword>
<dbReference type="PRINTS" id="PR00382">
    <property type="entry name" value="LIPIDTRNSFER"/>
</dbReference>
<keyword evidence="5" id="KW-0732">Signal</keyword>
<dbReference type="SMART" id="SM00499">
    <property type="entry name" value="AAI"/>
    <property type="match status" value="1"/>
</dbReference>
<accession>A0AAV0GPN1</accession>
<feature type="region of interest" description="Disordered" evidence="9">
    <location>
        <begin position="163"/>
        <end position="203"/>
    </location>
</feature>
<keyword evidence="3" id="KW-1003">Cell membrane</keyword>
<comment type="caution">
    <text evidence="11">The sequence shown here is derived from an EMBL/GenBank/DDBJ whole genome shotgun (WGS) entry which is preliminary data.</text>
</comment>
<dbReference type="GO" id="GO:0008289">
    <property type="term" value="F:lipid binding"/>
    <property type="evidence" value="ECO:0007669"/>
    <property type="project" value="InterPro"/>
</dbReference>
<dbReference type="InterPro" id="IPR016140">
    <property type="entry name" value="Bifunc_inhib/LTP/seed_store"/>
</dbReference>
<gene>
    <name evidence="11" type="ORF">LITE_LOCUS278</name>
</gene>
<dbReference type="GO" id="GO:0098552">
    <property type="term" value="C:side of membrane"/>
    <property type="evidence" value="ECO:0007669"/>
    <property type="project" value="UniProtKB-KW"/>
</dbReference>
<evidence type="ECO:0000256" key="5">
    <source>
        <dbReference type="ARBA" id="ARBA00022729"/>
    </source>
</evidence>
<keyword evidence="12" id="KW-1185">Reference proteome</keyword>
<dbReference type="EMBL" id="CAMGYJ010000002">
    <property type="protein sequence ID" value="CAI0374602.1"/>
    <property type="molecule type" value="Genomic_DNA"/>
</dbReference>
<evidence type="ECO:0000256" key="8">
    <source>
        <dbReference type="ARBA" id="ARBA00023288"/>
    </source>
</evidence>
<sequence>MWSLLIAPKVFPCLRPIPLYKNPVLLHRNSHSDKILIISSASGRTNQPNPSSMAGEKMGVEALVCLAALVAGATLFLSQGATAQSSSSCTNTLVSLSPCLDYITGNSTTPTRSCCTQLGNVAGSQPECLCQVIGGGGGGNSLGININQTQALALPAACKVQTPPASSCNNGLGRRPERRIRRRGHAEEGRGRHRRHRMGTLQR</sequence>
<dbReference type="InterPro" id="IPR000528">
    <property type="entry name" value="Plant_nsLTP"/>
</dbReference>
<dbReference type="GO" id="GO:0006869">
    <property type="term" value="P:lipid transport"/>
    <property type="evidence" value="ECO:0007669"/>
    <property type="project" value="InterPro"/>
</dbReference>
<dbReference type="SUPFAM" id="SSF47699">
    <property type="entry name" value="Bifunctional inhibitor/lipid-transfer protein/seed storage 2S albumin"/>
    <property type="match status" value="1"/>
</dbReference>
<evidence type="ECO:0000256" key="2">
    <source>
        <dbReference type="ARBA" id="ARBA00009748"/>
    </source>
</evidence>
<reference evidence="11" key="1">
    <citation type="submission" date="2022-08" db="EMBL/GenBank/DDBJ databases">
        <authorList>
            <person name="Gutierrez-Valencia J."/>
        </authorList>
    </citation>
    <scope>NUCLEOTIDE SEQUENCE</scope>
</reference>
<dbReference type="Pfam" id="PF14368">
    <property type="entry name" value="LTP_2"/>
    <property type="match status" value="1"/>
</dbReference>
<evidence type="ECO:0000259" key="10">
    <source>
        <dbReference type="SMART" id="SM00499"/>
    </source>
</evidence>
<proteinExistence type="inferred from homology"/>
<keyword evidence="7" id="KW-0325">Glycoprotein</keyword>
<dbReference type="Proteomes" id="UP001154282">
    <property type="component" value="Unassembled WGS sequence"/>
</dbReference>
<protein>
    <recommendedName>
        <fullName evidence="10">Bifunctional inhibitor/plant lipid transfer protein/seed storage helical domain-containing protein</fullName>
    </recommendedName>
</protein>
<organism evidence="11 12">
    <name type="scientific">Linum tenue</name>
    <dbReference type="NCBI Taxonomy" id="586396"/>
    <lineage>
        <taxon>Eukaryota</taxon>
        <taxon>Viridiplantae</taxon>
        <taxon>Streptophyta</taxon>
        <taxon>Embryophyta</taxon>
        <taxon>Tracheophyta</taxon>
        <taxon>Spermatophyta</taxon>
        <taxon>Magnoliopsida</taxon>
        <taxon>eudicotyledons</taxon>
        <taxon>Gunneridae</taxon>
        <taxon>Pentapetalae</taxon>
        <taxon>rosids</taxon>
        <taxon>fabids</taxon>
        <taxon>Malpighiales</taxon>
        <taxon>Linaceae</taxon>
        <taxon>Linum</taxon>
    </lineage>
</organism>
<comment type="similarity">
    <text evidence="2">Belongs to the plant LTP family.</text>
</comment>
<keyword evidence="4" id="KW-0336">GPI-anchor</keyword>
<evidence type="ECO:0000256" key="4">
    <source>
        <dbReference type="ARBA" id="ARBA00022622"/>
    </source>
</evidence>
<feature type="domain" description="Bifunctional inhibitor/plant lipid transfer protein/seed storage helical" evidence="10">
    <location>
        <begin position="89"/>
        <end position="168"/>
    </location>
</feature>
<dbReference type="AlphaFoldDB" id="A0AAV0GPN1"/>
<feature type="compositionally biased region" description="Basic residues" evidence="9">
    <location>
        <begin position="191"/>
        <end position="203"/>
    </location>
</feature>
<evidence type="ECO:0000313" key="11">
    <source>
        <dbReference type="EMBL" id="CAI0374602.1"/>
    </source>
</evidence>